<comment type="caution">
    <text evidence="2">The sequence shown here is derived from an EMBL/GenBank/DDBJ whole genome shotgun (WGS) entry which is preliminary data.</text>
</comment>
<dbReference type="PANTHER" id="PTHR36930:SF1">
    <property type="entry name" value="MOSC DOMAIN-CONTAINING PROTEIN"/>
    <property type="match status" value="1"/>
</dbReference>
<dbReference type="Proteomes" id="UP001610432">
    <property type="component" value="Unassembled WGS sequence"/>
</dbReference>
<dbReference type="RefSeq" id="XP_070883024.1">
    <property type="nucleotide sequence ID" value="XM_071029983.1"/>
</dbReference>
<evidence type="ECO:0000259" key="1">
    <source>
        <dbReference type="PROSITE" id="PS51340"/>
    </source>
</evidence>
<dbReference type="InterPro" id="IPR011037">
    <property type="entry name" value="Pyrv_Knase-like_insert_dom_sf"/>
</dbReference>
<proteinExistence type="predicted"/>
<reference evidence="2 3" key="1">
    <citation type="submission" date="2024-07" db="EMBL/GenBank/DDBJ databases">
        <title>Section-level genome sequencing and comparative genomics of Aspergillus sections Usti and Cavernicolus.</title>
        <authorList>
            <consortium name="Lawrence Berkeley National Laboratory"/>
            <person name="Nybo J.L."/>
            <person name="Vesth T.C."/>
            <person name="Theobald S."/>
            <person name="Frisvad J.C."/>
            <person name="Larsen T.O."/>
            <person name="Kjaerboelling I."/>
            <person name="Rothschild-Mancinelli K."/>
            <person name="Lyhne E.K."/>
            <person name="Kogle M.E."/>
            <person name="Barry K."/>
            <person name="Clum A."/>
            <person name="Na H."/>
            <person name="Ledsgaard L."/>
            <person name="Lin J."/>
            <person name="Lipzen A."/>
            <person name="Kuo A."/>
            <person name="Riley R."/>
            <person name="Mondo S."/>
            <person name="Labutti K."/>
            <person name="Haridas S."/>
            <person name="Pangalinan J."/>
            <person name="Salamov A.A."/>
            <person name="Simmons B.A."/>
            <person name="Magnuson J.K."/>
            <person name="Chen J."/>
            <person name="Drula E."/>
            <person name="Henrissat B."/>
            <person name="Wiebenga A."/>
            <person name="Lubbers R.J."/>
            <person name="Gomes A.C."/>
            <person name="Macurrencykelacurrency M.R."/>
            <person name="Stajich J."/>
            <person name="Grigoriev I.V."/>
            <person name="Mortensen U.H."/>
            <person name="De Vries R.P."/>
            <person name="Baker S.E."/>
            <person name="Andersen M.R."/>
        </authorList>
    </citation>
    <scope>NUCLEOTIDE SEQUENCE [LARGE SCALE GENOMIC DNA]</scope>
    <source>
        <strain evidence="2 3">CBS 449.75</strain>
    </source>
</reference>
<dbReference type="InterPro" id="IPR005302">
    <property type="entry name" value="MoCF_Sase_C"/>
</dbReference>
<sequence>MPPNVLSVTTSSSHNFSKSSVPSIKLITAWGIEGDCHAGETVQHRSRLHIRPPPANLRQVHLIPIEILHKVSTALSAEQKTQLFQPGALGQNITTEGVDLLSLGVGTELRFVGAPTGDTGAEAEEAIVVLQGVRNPCPQIDRFQSGLKERFLVRDADRQIVGRLAGVMATVKQGGIIRPGMGIMVVKPAAHVPLGPV</sequence>
<dbReference type="Pfam" id="PF03473">
    <property type="entry name" value="MOSC"/>
    <property type="match status" value="1"/>
</dbReference>
<dbReference type="PROSITE" id="PS51340">
    <property type="entry name" value="MOSC"/>
    <property type="match status" value="1"/>
</dbReference>
<dbReference type="InterPro" id="IPR052716">
    <property type="entry name" value="MOSC_domain"/>
</dbReference>
<dbReference type="EMBL" id="JBFXLQ010000045">
    <property type="protein sequence ID" value="KAL2864045.1"/>
    <property type="molecule type" value="Genomic_DNA"/>
</dbReference>
<organism evidence="2 3">
    <name type="scientific">Aspergillus lucknowensis</name>
    <dbReference type="NCBI Taxonomy" id="176173"/>
    <lineage>
        <taxon>Eukaryota</taxon>
        <taxon>Fungi</taxon>
        <taxon>Dikarya</taxon>
        <taxon>Ascomycota</taxon>
        <taxon>Pezizomycotina</taxon>
        <taxon>Eurotiomycetes</taxon>
        <taxon>Eurotiomycetidae</taxon>
        <taxon>Eurotiales</taxon>
        <taxon>Aspergillaceae</taxon>
        <taxon>Aspergillus</taxon>
        <taxon>Aspergillus subgen. Nidulantes</taxon>
    </lineage>
</organism>
<dbReference type="SUPFAM" id="SSF50800">
    <property type="entry name" value="PK beta-barrel domain-like"/>
    <property type="match status" value="1"/>
</dbReference>
<evidence type="ECO:0000313" key="2">
    <source>
        <dbReference type="EMBL" id="KAL2864045.1"/>
    </source>
</evidence>
<feature type="domain" description="MOSC" evidence="1">
    <location>
        <begin position="19"/>
        <end position="186"/>
    </location>
</feature>
<keyword evidence="3" id="KW-1185">Reference proteome</keyword>
<evidence type="ECO:0000313" key="3">
    <source>
        <dbReference type="Proteomes" id="UP001610432"/>
    </source>
</evidence>
<name>A0ABR4LHT1_9EURO</name>
<accession>A0ABR4LHT1</accession>
<protein>
    <submittedName>
        <fullName evidence="2">Pyruvate kinase-like protein</fullName>
    </submittedName>
</protein>
<dbReference type="PANTHER" id="PTHR36930">
    <property type="entry name" value="METAL-SULFUR CLUSTER BIOSYNTHESIS PROTEINS YUAD-RELATED"/>
    <property type="match status" value="1"/>
</dbReference>
<dbReference type="GeneID" id="98145055"/>
<gene>
    <name evidence="2" type="ORF">BJX67DRAFT_362310</name>
</gene>
<dbReference type="Gene3D" id="2.40.33.20">
    <property type="entry name" value="PK beta-barrel domain-like"/>
    <property type="match status" value="1"/>
</dbReference>